<proteinExistence type="predicted"/>
<feature type="transmembrane region" description="Helical" evidence="1">
    <location>
        <begin position="70"/>
        <end position="102"/>
    </location>
</feature>
<organism evidence="2 3">
    <name type="scientific">Micropruina glycogenica</name>
    <dbReference type="NCBI Taxonomy" id="75385"/>
    <lineage>
        <taxon>Bacteria</taxon>
        <taxon>Bacillati</taxon>
        <taxon>Actinomycetota</taxon>
        <taxon>Actinomycetes</taxon>
        <taxon>Propionibacteriales</taxon>
        <taxon>Nocardioidaceae</taxon>
        <taxon>Micropruina</taxon>
    </lineage>
</organism>
<dbReference type="GO" id="GO:0006508">
    <property type="term" value="P:proteolysis"/>
    <property type="evidence" value="ECO:0007669"/>
    <property type="project" value="UniProtKB-KW"/>
</dbReference>
<dbReference type="Proteomes" id="UP000238164">
    <property type="component" value="Chromosome 1"/>
</dbReference>
<dbReference type="Pfam" id="PF13367">
    <property type="entry name" value="PrsW-protease"/>
    <property type="match status" value="1"/>
</dbReference>
<feature type="transmembrane region" description="Helical" evidence="1">
    <location>
        <begin position="114"/>
        <end position="136"/>
    </location>
</feature>
<evidence type="ECO:0000313" key="3">
    <source>
        <dbReference type="Proteomes" id="UP000238164"/>
    </source>
</evidence>
<keyword evidence="1" id="KW-0812">Transmembrane</keyword>
<evidence type="ECO:0000256" key="1">
    <source>
        <dbReference type="SAM" id="Phobius"/>
    </source>
</evidence>
<keyword evidence="1" id="KW-1133">Transmembrane helix</keyword>
<reference evidence="2 3" key="1">
    <citation type="submission" date="2018-02" db="EMBL/GenBank/DDBJ databases">
        <authorList>
            <person name="Cohen D.B."/>
            <person name="Kent A.D."/>
        </authorList>
    </citation>
    <scope>NUCLEOTIDE SEQUENCE [LARGE SCALE GENOMIC DNA]</scope>
    <source>
        <strain evidence="2">1</strain>
    </source>
</reference>
<feature type="transmembrane region" description="Helical" evidence="1">
    <location>
        <begin position="299"/>
        <end position="320"/>
    </location>
</feature>
<dbReference type="EMBL" id="LT985188">
    <property type="protein sequence ID" value="SPD87100.1"/>
    <property type="molecule type" value="Genomic_DNA"/>
</dbReference>
<keyword evidence="1" id="KW-0472">Membrane</keyword>
<keyword evidence="3" id="KW-1185">Reference proteome</keyword>
<keyword evidence="2" id="KW-0645">Protease</keyword>
<dbReference type="AlphaFoldDB" id="A0A2N9JG66"/>
<protein>
    <submittedName>
        <fullName evidence="2">Protease prsW family protein</fullName>
    </submittedName>
</protein>
<gene>
    <name evidence="2" type="ORF">MPLG2_2070</name>
</gene>
<feature type="transmembrane region" description="Helical" evidence="1">
    <location>
        <begin position="148"/>
        <end position="171"/>
    </location>
</feature>
<name>A0A2N9JG66_9ACTN</name>
<dbReference type="GO" id="GO:0008233">
    <property type="term" value="F:peptidase activity"/>
    <property type="evidence" value="ECO:0007669"/>
    <property type="project" value="UniProtKB-KW"/>
</dbReference>
<evidence type="ECO:0000313" key="2">
    <source>
        <dbReference type="EMBL" id="SPD87100.1"/>
    </source>
</evidence>
<keyword evidence="2" id="KW-0378">Hydrolase</keyword>
<accession>A0A2N9JG66</accession>
<feature type="transmembrane region" description="Helical" evidence="1">
    <location>
        <begin position="274"/>
        <end position="293"/>
    </location>
</feature>
<dbReference type="KEGG" id="mgg:MPLG2_2070"/>
<sequence>MQCTRCHADIPEAAHYCQQCGLDARAGDGARRSSFAAKPNESVVSLKLVSTIMPRGAAVRPMTYQFALGLALLATVIVGATGALPIAVLIAAFAMPIVYIVYLYDVNMWEDQPLLVTGLAFVLTAVLGGGWTWLWTSWRGSTSAGSSFDAAATLPTVSGFLIAAVLAPLIGEAIRQVGPVLLASRPEFDDLMDGLTFGVISGVAFATGDTLVKHWPLITGGYAGAADAPTWISLLVLEGFVKPLVMGTATGIACAEFSGLGEGHDGFTPRYFRGVAEAVAANVLYAGGTYLLTFLGNQVLALVLSVLWGLAILAVLIIRIRTALHRGLMEAALESTARARGVGPGLEFCPSCEMPLLPAAEFCSNCGVSVRATLKVHPPSKDAAASAGGTPSEGAQA</sequence>
<dbReference type="InterPro" id="IPR026898">
    <property type="entry name" value="PrsW"/>
</dbReference>